<evidence type="ECO:0000256" key="1">
    <source>
        <dbReference type="SAM" id="SignalP"/>
    </source>
</evidence>
<keyword evidence="1" id="KW-0732">Signal</keyword>
<dbReference type="PROSITE" id="PS51257">
    <property type="entry name" value="PROKAR_LIPOPROTEIN"/>
    <property type="match status" value="1"/>
</dbReference>
<sequence length="295" mass="34027">MSIRKFQYISQIAGCLLSSLACAADTVPNQPAVKVFTSPWSRLFSGSETSFSTALTYNSDLAKQPVYVPTGPDSYVIHDKYNQRLLLSMQYSPLSFFFANMTVRVPLQDTNRYSTDFVYSFGYDDWHPGTFSLVYGNYNDNNYFYPASGDRHTYFEQGTWTFAYKFALADSIEKHLLINKEDSLICQVGYSYVPRYFSTESNSIKENKNILLASCGYTLLQHYFLRVSSFYYPDNKQQQPWDYDYTYSIGYVSSYQPGAVSIHYDNYSGTRYPWRSNANANFRSGTINLSWTLPF</sequence>
<keyword evidence="3" id="KW-1185">Reference proteome</keyword>
<accession>A0ABR4UEA5</accession>
<protein>
    <submittedName>
        <fullName evidence="2">Uncharacterized protein</fullName>
    </submittedName>
</protein>
<feature type="chain" id="PRO_5045045558" evidence="1">
    <location>
        <begin position="24"/>
        <end position="295"/>
    </location>
</feature>
<feature type="signal peptide" evidence="1">
    <location>
        <begin position="1"/>
        <end position="23"/>
    </location>
</feature>
<comment type="caution">
    <text evidence="2">The sequence shown here is derived from an EMBL/GenBank/DDBJ whole genome shotgun (WGS) entry which is preliminary data.</text>
</comment>
<organism evidence="2 3">
    <name type="scientific">Serratia grimesii</name>
    <dbReference type="NCBI Taxonomy" id="82995"/>
    <lineage>
        <taxon>Bacteria</taxon>
        <taxon>Pseudomonadati</taxon>
        <taxon>Pseudomonadota</taxon>
        <taxon>Gammaproteobacteria</taxon>
        <taxon>Enterobacterales</taxon>
        <taxon>Yersiniaceae</taxon>
        <taxon>Serratia</taxon>
    </lineage>
</organism>
<gene>
    <name evidence="2" type="ORF">CR62_00865</name>
</gene>
<evidence type="ECO:0000313" key="3">
    <source>
        <dbReference type="Proteomes" id="UP000028721"/>
    </source>
</evidence>
<evidence type="ECO:0000313" key="2">
    <source>
        <dbReference type="EMBL" id="KFB90349.1"/>
    </source>
</evidence>
<proteinExistence type="predicted"/>
<name>A0ABR4UEA5_9GAMM</name>
<dbReference type="EMBL" id="JGVP01000001">
    <property type="protein sequence ID" value="KFB90349.1"/>
    <property type="molecule type" value="Genomic_DNA"/>
</dbReference>
<dbReference type="Proteomes" id="UP000028721">
    <property type="component" value="Unassembled WGS sequence"/>
</dbReference>
<reference evidence="2 3" key="1">
    <citation type="submission" date="2014-03" db="EMBL/GenBank/DDBJ databases">
        <title>Draft genome sequence of the Serratia grimesii strain a2.</title>
        <authorList>
            <person name="Toymentseva A."/>
            <person name="Kazakov S."/>
            <person name="Giliazeva A."/>
            <person name="Ismagilova R."/>
            <person name="Shah R."/>
            <person name="Sharipova M."/>
            <person name="Khaitlina S."/>
            <person name="Mardanova A."/>
        </authorList>
    </citation>
    <scope>NUCLEOTIDE SEQUENCE [LARGE SCALE GENOMIC DNA]</scope>
    <source>
        <strain evidence="2 3">A2</strain>
    </source>
</reference>